<evidence type="ECO:0000313" key="2">
    <source>
        <dbReference type="Proteomes" id="UP000005629"/>
    </source>
</evidence>
<gene>
    <name evidence="1" type="ordered locus">HAH_2124</name>
</gene>
<dbReference type="KEGG" id="hhi:HAH_2124"/>
<dbReference type="SUPFAM" id="SSF48208">
    <property type="entry name" value="Six-hairpin glycosidases"/>
    <property type="match status" value="1"/>
</dbReference>
<accession>G0HW24</accession>
<dbReference type="GO" id="GO:0016740">
    <property type="term" value="F:transferase activity"/>
    <property type="evidence" value="ECO:0007669"/>
    <property type="project" value="UniProtKB-KW"/>
</dbReference>
<name>G0HW24_HALHT</name>
<keyword evidence="1" id="KW-0808">Transferase</keyword>
<reference evidence="1 2" key="1">
    <citation type="journal article" date="2011" name="J. Bacteriol.">
        <title>Complete genome sequence of Haloarcula hispanica, a model haloarchaeon for studying genetics, metabolism, and virus-host interaction.</title>
        <authorList>
            <person name="Liu H."/>
            <person name="Wu Z."/>
            <person name="Li M."/>
            <person name="Zhang F."/>
            <person name="Zheng H."/>
            <person name="Han J."/>
            <person name="Liu J."/>
            <person name="Zhou J."/>
            <person name="Wang S."/>
            <person name="Xiang H."/>
        </authorList>
    </citation>
    <scope>NUCLEOTIDE SEQUENCE [LARGE SCALE GENOMIC DNA]</scope>
    <source>
        <strain evidence="2">ATCC 33960 / DSM 4426 / JCM 8911 / NBRC 102182 / NCIMB 2187 / VKM B-1755</strain>
    </source>
</reference>
<dbReference type="AlphaFoldDB" id="G0HW24"/>
<protein>
    <submittedName>
        <fullName evidence="1">Putative glycosyltransferase</fullName>
    </submittedName>
</protein>
<dbReference type="GO" id="GO:0005975">
    <property type="term" value="P:carbohydrate metabolic process"/>
    <property type="evidence" value="ECO:0007669"/>
    <property type="project" value="InterPro"/>
</dbReference>
<dbReference type="GeneID" id="23804984"/>
<dbReference type="RefSeq" id="WP_014040862.1">
    <property type="nucleotide sequence ID" value="NC_015948.1"/>
</dbReference>
<dbReference type="HOGENOM" id="CLU_493155_0_0_2"/>
<evidence type="ECO:0000313" key="1">
    <source>
        <dbReference type="EMBL" id="AEM57717.1"/>
    </source>
</evidence>
<dbReference type="EMBL" id="CP002921">
    <property type="protein sequence ID" value="AEM57717.1"/>
    <property type="molecule type" value="Genomic_DNA"/>
</dbReference>
<dbReference type="Proteomes" id="UP000005629">
    <property type="component" value="Chromosome I"/>
</dbReference>
<organism evidence="1 2">
    <name type="scientific">Haloarcula hispanica (strain ATCC 33960 / DSM 4426 / JCM 8911 / NBRC 102182 / NCIMB 2187 / VKM B-1755)</name>
    <dbReference type="NCBI Taxonomy" id="634497"/>
    <lineage>
        <taxon>Archaea</taxon>
        <taxon>Methanobacteriati</taxon>
        <taxon>Methanobacteriota</taxon>
        <taxon>Stenosarchaea group</taxon>
        <taxon>Halobacteria</taxon>
        <taxon>Halobacteriales</taxon>
        <taxon>Haloarculaceae</taxon>
        <taxon>Haloarcula</taxon>
    </lineage>
</organism>
<dbReference type="InterPro" id="IPR008928">
    <property type="entry name" value="6-hairpin_glycosidase_sf"/>
</dbReference>
<dbReference type="STRING" id="634497.HAH_2124"/>
<sequence length="552" mass="62761">MNSLESEVLSLVSENVEWLAEYQIETGPDSGGIEDHILGRVVGDNYATEEFALALAVLRSRGLLPDYDEHFERAMNFHARTSAGYPRGTHAEHYQHRRLGFIEALLKAKQFGSRTQLSKWRDVVHRWDTRDNPSNCNWHAMNVLLDRLVYNVTGSGRFRRHAFREFIQMLGYWQFDGLFTDSFDAYDFEHVDPPYVPLAYHMYTAALLHRYYYYTDNSLVRRIFLRSVRVLLPYLPKNGHPTYRGRSAGHIFTYGVSFYVLLAAAIETEDTSYLTVARPIIEQITDFQRPDGRLPVVANRKAYDERIECQAQYAYHSVYNAHCSAWLARSLSLLKSTDWTAKGESKQARAFFRERGGLFSVDQERYSAVVSNGRGGNYDAALSLAMLDVSGELCSLPPGPSGSIESSGHVLWIHQNDTRLWDSVRTTGTIDQYSGNRLVGSKQISTRAGNFDWNRRFTFDCTEITLHDEVAASTAETEDITVQMTYSLPETCSICSVEGVSLSTERVDTVLGSGTTYRVESTLGATGRCELEIRIVFRTDDNTTNDEDRSRR</sequence>
<proteinExistence type="predicted"/>